<keyword evidence="1" id="KW-0812">Transmembrane</keyword>
<reference evidence="2 3" key="1">
    <citation type="submission" date="2015-06" db="EMBL/GenBank/DDBJ databases">
        <title>Genome sequence of the organohalide-respiring Dehalogenimonas alkenigignens type strain (IP3-3T).</title>
        <authorList>
            <person name="Key T.A."/>
            <person name="Richmond D.P."/>
            <person name="Bowman K.S."/>
            <person name="Cho Y.-J."/>
            <person name="Chun J."/>
            <person name="da Costa M.S."/>
            <person name="Rainey F.A."/>
            <person name="Moe W.M."/>
        </authorList>
    </citation>
    <scope>NUCLEOTIDE SEQUENCE [LARGE SCALE GENOMIC DNA]</scope>
    <source>
        <strain evidence="2 3">IP3-3</strain>
    </source>
</reference>
<comment type="caution">
    <text evidence="2">The sequence shown here is derived from an EMBL/GenBank/DDBJ whole genome shotgun (WGS) entry which is preliminary data.</text>
</comment>
<keyword evidence="1" id="KW-0472">Membrane</keyword>
<dbReference type="RefSeq" id="WP_165802731.1">
    <property type="nucleotide sequence ID" value="NZ_KQ758903.1"/>
</dbReference>
<organism evidence="2 3">
    <name type="scientific">Dehalogenimonas alkenigignens</name>
    <dbReference type="NCBI Taxonomy" id="1217799"/>
    <lineage>
        <taxon>Bacteria</taxon>
        <taxon>Bacillati</taxon>
        <taxon>Chloroflexota</taxon>
        <taxon>Dehalococcoidia</taxon>
        <taxon>Dehalococcoidales</taxon>
        <taxon>Dehalococcoidaceae</taxon>
        <taxon>Dehalogenimonas</taxon>
    </lineage>
</organism>
<dbReference type="STRING" id="1217799.DEALK_09890"/>
<proteinExistence type="predicted"/>
<dbReference type="PANTHER" id="PTHR35792:SF1">
    <property type="entry name" value="SLL0268 PROTEIN"/>
    <property type="match status" value="1"/>
</dbReference>
<protein>
    <submittedName>
        <fullName evidence="2">YtxH-like protein</fullName>
    </submittedName>
</protein>
<sequence>MEREADVGLVAGLLFGAAIGISLGLLYAPRAGRETRELLRLQADQFKCRSEALGGDLKQTAEQFGSVVREQAREVVHVLKGNGAGKIEA</sequence>
<dbReference type="InterPro" id="IPR052928">
    <property type="entry name" value="Desiccation-related_membrane"/>
</dbReference>
<evidence type="ECO:0000313" key="2">
    <source>
        <dbReference type="EMBL" id="KTB48144.1"/>
    </source>
</evidence>
<feature type="transmembrane region" description="Helical" evidence="1">
    <location>
        <begin position="6"/>
        <end position="28"/>
    </location>
</feature>
<dbReference type="AlphaFoldDB" id="A0A0W0GHV7"/>
<keyword evidence="3" id="KW-1185">Reference proteome</keyword>
<name>A0A0W0GHV7_9CHLR</name>
<dbReference type="Pfam" id="PF12732">
    <property type="entry name" value="YtxH"/>
    <property type="match status" value="1"/>
</dbReference>
<dbReference type="Proteomes" id="UP000053947">
    <property type="component" value="Unassembled WGS sequence"/>
</dbReference>
<evidence type="ECO:0000313" key="3">
    <source>
        <dbReference type="Proteomes" id="UP000053947"/>
    </source>
</evidence>
<evidence type="ECO:0000256" key="1">
    <source>
        <dbReference type="SAM" id="Phobius"/>
    </source>
</evidence>
<accession>A0A0W0GHV7</accession>
<dbReference type="InterPro" id="IPR024623">
    <property type="entry name" value="YtxH"/>
</dbReference>
<keyword evidence="1" id="KW-1133">Transmembrane helix</keyword>
<gene>
    <name evidence="2" type="ORF">DEALK_09890</name>
</gene>
<dbReference type="PANTHER" id="PTHR35792">
    <property type="entry name" value="GENERAL STRESS PROTEIN"/>
    <property type="match status" value="1"/>
</dbReference>
<dbReference type="EMBL" id="LFDV01000002">
    <property type="protein sequence ID" value="KTB48144.1"/>
    <property type="molecule type" value="Genomic_DNA"/>
</dbReference>